<organism evidence="2 3">
    <name type="scientific">Desmophyllum pertusum</name>
    <dbReference type="NCBI Taxonomy" id="174260"/>
    <lineage>
        <taxon>Eukaryota</taxon>
        <taxon>Metazoa</taxon>
        <taxon>Cnidaria</taxon>
        <taxon>Anthozoa</taxon>
        <taxon>Hexacorallia</taxon>
        <taxon>Scleractinia</taxon>
        <taxon>Caryophylliina</taxon>
        <taxon>Caryophylliidae</taxon>
        <taxon>Desmophyllum</taxon>
    </lineage>
</organism>
<name>A0A9W9YBL2_9CNID</name>
<reference evidence="2" key="1">
    <citation type="submission" date="2023-01" db="EMBL/GenBank/DDBJ databases">
        <title>Genome assembly of the deep-sea coral Lophelia pertusa.</title>
        <authorList>
            <person name="Herrera S."/>
            <person name="Cordes E."/>
        </authorList>
    </citation>
    <scope>NUCLEOTIDE SEQUENCE</scope>
    <source>
        <strain evidence="2">USNM1676648</strain>
        <tissue evidence="2">Polyp</tissue>
    </source>
</reference>
<dbReference type="AlphaFoldDB" id="A0A9W9YBL2"/>
<proteinExistence type="predicted"/>
<protein>
    <submittedName>
        <fullName evidence="2">Uncharacterized protein</fullName>
    </submittedName>
</protein>
<accession>A0A9W9YBL2</accession>
<evidence type="ECO:0000256" key="1">
    <source>
        <dbReference type="SAM" id="MobiDB-lite"/>
    </source>
</evidence>
<sequence length="89" mass="9813">MVDLAKEIPDVLSRQPLQDTQRKSNVEDRHVNFNKSHAIPVAMTINTVITDVKVNDEQNFVSGYRCLLKVSPISYPESTVSLVSGSSPG</sequence>
<gene>
    <name evidence="2" type="ORF">OS493_020857</name>
</gene>
<evidence type="ECO:0000313" key="3">
    <source>
        <dbReference type="Proteomes" id="UP001163046"/>
    </source>
</evidence>
<keyword evidence="3" id="KW-1185">Reference proteome</keyword>
<dbReference type="EMBL" id="MU827790">
    <property type="protein sequence ID" value="KAJ7331155.1"/>
    <property type="molecule type" value="Genomic_DNA"/>
</dbReference>
<dbReference type="Proteomes" id="UP001163046">
    <property type="component" value="Unassembled WGS sequence"/>
</dbReference>
<evidence type="ECO:0000313" key="2">
    <source>
        <dbReference type="EMBL" id="KAJ7331155.1"/>
    </source>
</evidence>
<feature type="region of interest" description="Disordered" evidence="1">
    <location>
        <begin position="1"/>
        <end position="27"/>
    </location>
</feature>
<comment type="caution">
    <text evidence="2">The sequence shown here is derived from an EMBL/GenBank/DDBJ whole genome shotgun (WGS) entry which is preliminary data.</text>
</comment>